<feature type="compositionally biased region" description="Polar residues" evidence="1">
    <location>
        <begin position="173"/>
        <end position="184"/>
    </location>
</feature>
<sequence length="312" mass="36235">NNKKQNLTTIQYNSENTRRKRRSNTSNGKLIRDILKAIFGEEAVKKLDKLVGYLLVGFLYFIYIVGPIYEYIYEIHCIFPDLTWFRNLWPFRGGNGQNNGGNNQQIHHQDSDSEDSDLSVNYPPYPQQDSDDEGSDFGEEHSQSTHYSYQDRKRRSVTLMSQNDKEKVENGGIQENNSDKNSTINSDNNADANQNDSKSGDINLKNSAEKIIEDNTEQQQLDKKFKVLDDKGSCSSTSEGNFLTFNEDTKNKNSFLPRNFPINFEMKTRKKRDIFDDLRQAWIDCGRWMADIWILINLIAYFGIFVYLCYIL</sequence>
<reference evidence="4" key="1">
    <citation type="submission" date="2022-11" db="UniProtKB">
        <authorList>
            <consortium name="WormBaseParasite"/>
        </authorList>
    </citation>
    <scope>IDENTIFICATION</scope>
</reference>
<dbReference type="Proteomes" id="UP000887561">
    <property type="component" value="Unplaced"/>
</dbReference>
<feature type="transmembrane region" description="Helical" evidence="2">
    <location>
        <begin position="288"/>
        <end position="310"/>
    </location>
</feature>
<protein>
    <submittedName>
        <fullName evidence="4">Uncharacterized protein</fullName>
    </submittedName>
</protein>
<evidence type="ECO:0000313" key="3">
    <source>
        <dbReference type="Proteomes" id="UP000887561"/>
    </source>
</evidence>
<feature type="compositionally biased region" description="Low complexity" evidence="1">
    <location>
        <begin position="185"/>
        <end position="197"/>
    </location>
</feature>
<dbReference type="AlphaFoldDB" id="A0A915MBW6"/>
<keyword evidence="3" id="KW-1185">Reference proteome</keyword>
<dbReference type="WBParaSite" id="scaffold34325_cov322.g21312">
    <property type="protein sequence ID" value="scaffold34325_cov322.g21312"/>
    <property type="gene ID" value="scaffold34325_cov322.g21312"/>
</dbReference>
<evidence type="ECO:0000256" key="2">
    <source>
        <dbReference type="SAM" id="Phobius"/>
    </source>
</evidence>
<accession>A0A915MBW6</accession>
<keyword evidence="2" id="KW-1133">Transmembrane helix</keyword>
<feature type="region of interest" description="Disordered" evidence="1">
    <location>
        <begin position="96"/>
        <end position="202"/>
    </location>
</feature>
<name>A0A915MBW6_MELJA</name>
<keyword evidence="2" id="KW-0812">Transmembrane</keyword>
<feature type="transmembrane region" description="Helical" evidence="2">
    <location>
        <begin position="50"/>
        <end position="69"/>
    </location>
</feature>
<evidence type="ECO:0000313" key="4">
    <source>
        <dbReference type="WBParaSite" id="scaffold34325_cov322.g21312"/>
    </source>
</evidence>
<organism evidence="3 4">
    <name type="scientific">Meloidogyne javanica</name>
    <name type="common">Root-knot nematode worm</name>
    <dbReference type="NCBI Taxonomy" id="6303"/>
    <lineage>
        <taxon>Eukaryota</taxon>
        <taxon>Metazoa</taxon>
        <taxon>Ecdysozoa</taxon>
        <taxon>Nematoda</taxon>
        <taxon>Chromadorea</taxon>
        <taxon>Rhabditida</taxon>
        <taxon>Tylenchina</taxon>
        <taxon>Tylenchomorpha</taxon>
        <taxon>Tylenchoidea</taxon>
        <taxon>Meloidogynidae</taxon>
        <taxon>Meloidogyninae</taxon>
        <taxon>Meloidogyne</taxon>
        <taxon>Meloidogyne incognita group</taxon>
    </lineage>
</organism>
<proteinExistence type="predicted"/>
<evidence type="ECO:0000256" key="1">
    <source>
        <dbReference type="SAM" id="MobiDB-lite"/>
    </source>
</evidence>
<keyword evidence="2" id="KW-0472">Membrane</keyword>